<sequence>MIDLTLPQHTTNMHKDQGQSPTSMPSPPTPSPFEANPKAQPLEPILFPKVRIYFAEFPYLHSSIDQRLYTLKTCCGYQYGLYKPLNYMKKQLSPKLTIQAEALLSVQGTQSSLHIDKKSNEIGSFKGRWQRTEPFEILAKLEYLQQPLINSGRLFRPGNLFSGQTNSKVTKYTSIAYLSSWTVMKKRKLFSGRPPASPISHPMLPLFLINLNLPQMAQRYRNINLFPFRPNKGVLQLLPHHLTAFNRGLRTDSPTYHLDSRGTFLRFSLQNMCPIVRFPI</sequence>
<dbReference type="OrthoDB" id="1726263at2759"/>
<accession>A0A5J4WTC4</accession>
<dbReference type="AlphaFoldDB" id="A0A5J4WTC4"/>
<dbReference type="Proteomes" id="UP000324800">
    <property type="component" value="Unassembled WGS sequence"/>
</dbReference>
<gene>
    <name evidence="2" type="ORF">EZS28_006852</name>
</gene>
<evidence type="ECO:0000256" key="1">
    <source>
        <dbReference type="SAM" id="MobiDB-lite"/>
    </source>
</evidence>
<feature type="region of interest" description="Disordered" evidence="1">
    <location>
        <begin position="1"/>
        <end position="38"/>
    </location>
</feature>
<comment type="caution">
    <text evidence="2">The sequence shown here is derived from an EMBL/GenBank/DDBJ whole genome shotgun (WGS) entry which is preliminary data.</text>
</comment>
<proteinExistence type="predicted"/>
<name>A0A5J4WTC4_9EUKA</name>
<dbReference type="EMBL" id="SNRW01001137">
    <property type="protein sequence ID" value="KAA6397625.1"/>
    <property type="molecule type" value="Genomic_DNA"/>
</dbReference>
<organism evidence="2 3">
    <name type="scientific">Streblomastix strix</name>
    <dbReference type="NCBI Taxonomy" id="222440"/>
    <lineage>
        <taxon>Eukaryota</taxon>
        <taxon>Metamonada</taxon>
        <taxon>Preaxostyla</taxon>
        <taxon>Oxymonadida</taxon>
        <taxon>Streblomastigidae</taxon>
        <taxon>Streblomastix</taxon>
    </lineage>
</organism>
<evidence type="ECO:0000313" key="2">
    <source>
        <dbReference type="EMBL" id="KAA6397625.1"/>
    </source>
</evidence>
<evidence type="ECO:0000313" key="3">
    <source>
        <dbReference type="Proteomes" id="UP000324800"/>
    </source>
</evidence>
<protein>
    <submittedName>
        <fullName evidence="2">Uncharacterized protein</fullName>
    </submittedName>
</protein>
<reference evidence="2 3" key="1">
    <citation type="submission" date="2019-03" db="EMBL/GenBank/DDBJ databases">
        <title>Single cell metagenomics reveals metabolic interactions within the superorganism composed of flagellate Streblomastix strix and complex community of Bacteroidetes bacteria on its surface.</title>
        <authorList>
            <person name="Treitli S.C."/>
            <person name="Kolisko M."/>
            <person name="Husnik F."/>
            <person name="Keeling P."/>
            <person name="Hampl V."/>
        </authorList>
    </citation>
    <scope>NUCLEOTIDE SEQUENCE [LARGE SCALE GENOMIC DNA]</scope>
    <source>
        <strain evidence="2">ST1C</strain>
    </source>
</reference>